<sequence>MSTNDTRTTKEEEQSDLPKLSNPALRALAGAGYYRLEQLSKTTEKEIMKLHGMGPKSLDPLRRALAEKGLTFADES</sequence>
<dbReference type="Proteomes" id="UP000481087">
    <property type="component" value="Unassembled WGS sequence"/>
</dbReference>
<evidence type="ECO:0000256" key="1">
    <source>
        <dbReference type="SAM" id="MobiDB-lite"/>
    </source>
</evidence>
<accession>A0A6L8UXR6</accession>
<protein>
    <submittedName>
        <fullName evidence="2">DNA-binding protein</fullName>
    </submittedName>
</protein>
<comment type="caution">
    <text evidence="2">The sequence shown here is derived from an EMBL/GenBank/DDBJ whole genome shotgun (WGS) entry which is preliminary data.</text>
</comment>
<dbReference type="RefSeq" id="WP_161406177.1">
    <property type="nucleotide sequence ID" value="NZ_WTUZ01000010.1"/>
</dbReference>
<name>A0A6L8UXR6_9BACL</name>
<keyword evidence="2" id="KW-0238">DNA-binding</keyword>
<reference evidence="2 3" key="1">
    <citation type="submission" date="2019-12" db="EMBL/GenBank/DDBJ databases">
        <title>Paenibacillus sp. nov. sp. isolated from soil.</title>
        <authorList>
            <person name="Kim J."/>
            <person name="Jeong S.E."/>
            <person name="Jung H.S."/>
            <person name="Jeon C.O."/>
        </authorList>
    </citation>
    <scope>NUCLEOTIDE SEQUENCE [LARGE SCALE GENOMIC DNA]</scope>
    <source>
        <strain evidence="2 3">5J-6</strain>
    </source>
</reference>
<keyword evidence="3" id="KW-1185">Reference proteome</keyword>
<dbReference type="GO" id="GO:0003899">
    <property type="term" value="F:DNA-directed RNA polymerase activity"/>
    <property type="evidence" value="ECO:0007669"/>
    <property type="project" value="InterPro"/>
</dbReference>
<feature type="region of interest" description="Disordered" evidence="1">
    <location>
        <begin position="1"/>
        <end position="23"/>
    </location>
</feature>
<dbReference type="SUPFAM" id="SSF47789">
    <property type="entry name" value="C-terminal domain of RNA polymerase alpha subunit"/>
    <property type="match status" value="1"/>
</dbReference>
<dbReference type="AlphaFoldDB" id="A0A6L8UXR6"/>
<dbReference type="Gene3D" id="1.10.150.20">
    <property type="entry name" value="5' to 3' exonuclease, C-terminal subdomain"/>
    <property type="match status" value="1"/>
</dbReference>
<evidence type="ECO:0000313" key="2">
    <source>
        <dbReference type="EMBL" id="MZQ81996.1"/>
    </source>
</evidence>
<dbReference type="EMBL" id="WTUZ01000010">
    <property type="protein sequence ID" value="MZQ81996.1"/>
    <property type="molecule type" value="Genomic_DNA"/>
</dbReference>
<dbReference type="GO" id="GO:0003677">
    <property type="term" value="F:DNA binding"/>
    <property type="evidence" value="ECO:0007669"/>
    <property type="project" value="UniProtKB-KW"/>
</dbReference>
<gene>
    <name evidence="2" type="ORF">GQF01_07580</name>
</gene>
<dbReference type="GO" id="GO:0006351">
    <property type="term" value="P:DNA-templated transcription"/>
    <property type="evidence" value="ECO:0007669"/>
    <property type="project" value="InterPro"/>
</dbReference>
<organism evidence="2 3">
    <name type="scientific">Paenibacillus silvestris</name>
    <dbReference type="NCBI Taxonomy" id="2606219"/>
    <lineage>
        <taxon>Bacteria</taxon>
        <taxon>Bacillati</taxon>
        <taxon>Bacillota</taxon>
        <taxon>Bacilli</taxon>
        <taxon>Bacillales</taxon>
        <taxon>Paenibacillaceae</taxon>
        <taxon>Paenibacillus</taxon>
    </lineage>
</organism>
<evidence type="ECO:0000313" key="3">
    <source>
        <dbReference type="Proteomes" id="UP000481087"/>
    </source>
</evidence>
<proteinExistence type="predicted"/>